<name>A0A7J7M6A1_9MAGN</name>
<keyword evidence="2" id="KW-1185">Reference proteome</keyword>
<organism evidence="1 2">
    <name type="scientific">Kingdonia uniflora</name>
    <dbReference type="NCBI Taxonomy" id="39325"/>
    <lineage>
        <taxon>Eukaryota</taxon>
        <taxon>Viridiplantae</taxon>
        <taxon>Streptophyta</taxon>
        <taxon>Embryophyta</taxon>
        <taxon>Tracheophyta</taxon>
        <taxon>Spermatophyta</taxon>
        <taxon>Magnoliopsida</taxon>
        <taxon>Ranunculales</taxon>
        <taxon>Circaeasteraceae</taxon>
        <taxon>Kingdonia</taxon>
    </lineage>
</organism>
<evidence type="ECO:0000313" key="2">
    <source>
        <dbReference type="Proteomes" id="UP000541444"/>
    </source>
</evidence>
<evidence type="ECO:0000313" key="1">
    <source>
        <dbReference type="EMBL" id="KAF6150421.1"/>
    </source>
</evidence>
<gene>
    <name evidence="1" type="ORF">GIB67_040951</name>
</gene>
<protein>
    <submittedName>
        <fullName evidence="1">Uncharacterized protein</fullName>
    </submittedName>
</protein>
<dbReference type="AlphaFoldDB" id="A0A7J7M6A1"/>
<comment type="caution">
    <text evidence="1">The sequence shown here is derived from an EMBL/GenBank/DDBJ whole genome shotgun (WGS) entry which is preliminary data.</text>
</comment>
<accession>A0A7J7M6A1</accession>
<sequence length="115" mass="12404">MGGGGGSDGGSDMKDDLCFICDQAFHGIDDCSWLYNMCKKPNCNGIIQFYVSKLIENPGRKYLKCQFPTCGTFQWLCDVIGQSSNLPSMSSPSFKGGCYGYEEMGTGGENVHGGL</sequence>
<dbReference type="Proteomes" id="UP000541444">
    <property type="component" value="Unassembled WGS sequence"/>
</dbReference>
<dbReference type="EMBL" id="JACGCM010001743">
    <property type="protein sequence ID" value="KAF6150421.1"/>
    <property type="molecule type" value="Genomic_DNA"/>
</dbReference>
<proteinExistence type="predicted"/>
<reference evidence="1 2" key="1">
    <citation type="journal article" date="2020" name="IScience">
        <title>Genome Sequencing of the Endangered Kingdonia uniflora (Circaeasteraceae, Ranunculales) Reveals Potential Mechanisms of Evolutionary Specialization.</title>
        <authorList>
            <person name="Sun Y."/>
            <person name="Deng T."/>
            <person name="Zhang A."/>
            <person name="Moore M.J."/>
            <person name="Landis J.B."/>
            <person name="Lin N."/>
            <person name="Zhang H."/>
            <person name="Zhang X."/>
            <person name="Huang J."/>
            <person name="Zhang X."/>
            <person name="Sun H."/>
            <person name="Wang H."/>
        </authorList>
    </citation>
    <scope>NUCLEOTIDE SEQUENCE [LARGE SCALE GENOMIC DNA]</scope>
    <source>
        <strain evidence="1">TB1705</strain>
        <tissue evidence="1">Leaf</tissue>
    </source>
</reference>